<reference evidence="2 3" key="1">
    <citation type="journal article" date="2018" name="Proc. R. Soc. B">
        <title>A non-coding region near Follistatin controls head colour polymorphism in the Gouldian finch.</title>
        <authorList>
            <person name="Toomey M.B."/>
            <person name="Marques C.I."/>
            <person name="Andrade P."/>
            <person name="Araujo P.M."/>
            <person name="Sabatino S."/>
            <person name="Gazda M.A."/>
            <person name="Afonso S."/>
            <person name="Lopes R.J."/>
            <person name="Corbo J.C."/>
            <person name="Carneiro M."/>
        </authorList>
    </citation>
    <scope>NUCLEOTIDE SEQUENCE [LARGE SCALE GENOMIC DNA]</scope>
    <source>
        <strain evidence="2">Red01</strain>
        <tissue evidence="2">Muscle</tissue>
    </source>
</reference>
<keyword evidence="3" id="KW-1185">Reference proteome</keyword>
<name>A0A3L8SPS8_CHLGU</name>
<dbReference type="EMBL" id="QUSF01000011">
    <property type="protein sequence ID" value="RLW05203.1"/>
    <property type="molecule type" value="Genomic_DNA"/>
</dbReference>
<organism evidence="2 3">
    <name type="scientific">Chloebia gouldiae</name>
    <name type="common">Gouldian finch</name>
    <name type="synonym">Erythrura gouldiae</name>
    <dbReference type="NCBI Taxonomy" id="44316"/>
    <lineage>
        <taxon>Eukaryota</taxon>
        <taxon>Metazoa</taxon>
        <taxon>Chordata</taxon>
        <taxon>Craniata</taxon>
        <taxon>Vertebrata</taxon>
        <taxon>Euteleostomi</taxon>
        <taxon>Archelosauria</taxon>
        <taxon>Archosauria</taxon>
        <taxon>Dinosauria</taxon>
        <taxon>Saurischia</taxon>
        <taxon>Theropoda</taxon>
        <taxon>Coelurosauria</taxon>
        <taxon>Aves</taxon>
        <taxon>Neognathae</taxon>
        <taxon>Neoaves</taxon>
        <taxon>Telluraves</taxon>
        <taxon>Australaves</taxon>
        <taxon>Passeriformes</taxon>
        <taxon>Passeroidea</taxon>
        <taxon>Passeridae</taxon>
        <taxon>Chloebia</taxon>
    </lineage>
</organism>
<protein>
    <submittedName>
        <fullName evidence="2">Uncharacterized protein</fullName>
    </submittedName>
</protein>
<comment type="caution">
    <text evidence="2">The sequence shown here is derived from an EMBL/GenBank/DDBJ whole genome shotgun (WGS) entry which is preliminary data.</text>
</comment>
<dbReference type="SUPFAM" id="SSF58069">
    <property type="entry name" value="Virus ectodomain"/>
    <property type="match status" value="1"/>
</dbReference>
<accession>A0A3L8SPS8</accession>
<dbReference type="AlphaFoldDB" id="A0A3L8SPS8"/>
<evidence type="ECO:0000313" key="3">
    <source>
        <dbReference type="Proteomes" id="UP000276834"/>
    </source>
</evidence>
<evidence type="ECO:0000256" key="1">
    <source>
        <dbReference type="SAM" id="MobiDB-lite"/>
    </source>
</evidence>
<evidence type="ECO:0000313" key="2">
    <source>
        <dbReference type="EMBL" id="RLW05203.1"/>
    </source>
</evidence>
<sequence>MAKTVRELAHLECWVAKQANFTSKALADLLSDEEITRQATLQNWAAIYFLLLLHSHRCEEFAGLCCLNLSSQAEDIHDTIQKMQSLIGDLKRESSDWLGSLFHGWSLSDINQLLRQKSSAMKGKISEKIKASMTYLFPSLMQGKKDSIKLPLNSLVQNSIQRAAEPSEVKESTQPDDINDNSYQQGVHTASRKTQKSTNMPRGKSTERVGEQLPKKMKRFSEEDLINSCHSEQSSAFELLYLRNKSAHKASMSHVKAKGFREDQESISYGKPLAQETLDLNVSKPQGRAWHRSTGMQKLQHFVVFKSCRAGVNTRKNIPGILQCNIVSFKEQRNNSSLNREQLNHYSQIIALRV</sequence>
<dbReference type="OrthoDB" id="9838443at2759"/>
<proteinExistence type="predicted"/>
<feature type="region of interest" description="Disordered" evidence="1">
    <location>
        <begin position="161"/>
        <end position="210"/>
    </location>
</feature>
<dbReference type="Gene3D" id="1.10.287.210">
    <property type="match status" value="1"/>
</dbReference>
<gene>
    <name evidence="2" type="ORF">DV515_00005304</name>
</gene>
<dbReference type="Proteomes" id="UP000276834">
    <property type="component" value="Unassembled WGS sequence"/>
</dbReference>